<dbReference type="PROSITE" id="PS00632">
    <property type="entry name" value="RIBOSOMAL_S4"/>
    <property type="match status" value="1"/>
</dbReference>
<evidence type="ECO:0000256" key="4">
    <source>
        <dbReference type="ARBA" id="ARBA00022980"/>
    </source>
</evidence>
<reference evidence="12" key="1">
    <citation type="submission" date="2017-09" db="EMBL/GenBank/DDBJ databases">
        <title>Depth-based differentiation of microbial function through sediment-hosted aquifers and enrichment of novel symbionts in the deep terrestrial subsurface.</title>
        <authorList>
            <person name="Probst A.J."/>
            <person name="Ladd B."/>
            <person name="Jarett J.K."/>
            <person name="Geller-Mcgrath D.E."/>
            <person name="Sieber C.M.K."/>
            <person name="Emerson J.B."/>
            <person name="Anantharaman K."/>
            <person name="Thomas B.C."/>
            <person name="Malmstrom R."/>
            <person name="Stieglmeier M."/>
            <person name="Klingl A."/>
            <person name="Woyke T."/>
            <person name="Ryan C.M."/>
            <person name="Banfield J.F."/>
        </authorList>
    </citation>
    <scope>NUCLEOTIDE SEQUENCE [LARGE SCALE GENOMIC DNA]</scope>
</reference>
<comment type="caution">
    <text evidence="11">The sequence shown here is derived from an EMBL/GenBank/DDBJ whole genome shotgun (WGS) entry which is preliminary data.</text>
</comment>
<dbReference type="PANTHER" id="PTHR11831">
    <property type="entry name" value="30S 40S RIBOSOMAL PROTEIN"/>
    <property type="match status" value="1"/>
</dbReference>
<evidence type="ECO:0000256" key="5">
    <source>
        <dbReference type="ARBA" id="ARBA00023274"/>
    </source>
</evidence>
<evidence type="ECO:0000259" key="9">
    <source>
        <dbReference type="SMART" id="SM00363"/>
    </source>
</evidence>
<sequence length="203" mass="23123">MQRIKEKKERALGVKLSIKAGRCNSPKCATVRRPYRPGAHGKAFQRAGSEYKVQLQEKQKIRFSYGLSDRQLETMFQKTSSGGNVAETVVRKLESRLDNVIYRLGLAESRSIARQLINHGHITVNGRKVSIPSYAVRPGDKIGIRPESKGHPYFRELGERLKNYVAPTWLTIDPEKFEGEMIAKPKDVEMPFDINAVVDYYSR</sequence>
<dbReference type="NCBIfam" id="NF003717">
    <property type="entry name" value="PRK05327.1"/>
    <property type="match status" value="1"/>
</dbReference>
<keyword evidence="4 7" id="KW-0689">Ribosomal protein</keyword>
<dbReference type="InterPro" id="IPR001912">
    <property type="entry name" value="Ribosomal_uS4_N"/>
</dbReference>
<dbReference type="HAMAP" id="MF_01306_B">
    <property type="entry name" value="Ribosomal_uS4_B"/>
    <property type="match status" value="1"/>
</dbReference>
<dbReference type="PANTHER" id="PTHR11831:SF4">
    <property type="entry name" value="SMALL RIBOSOMAL SUBUNIT PROTEIN US4M"/>
    <property type="match status" value="1"/>
</dbReference>
<protein>
    <recommendedName>
        <fullName evidence="6 7">Small ribosomal subunit protein uS4</fullName>
    </recommendedName>
</protein>
<gene>
    <name evidence="7" type="primary">rpsD</name>
    <name evidence="11" type="ORF">CO020_01555</name>
</gene>
<dbReference type="GO" id="GO:0006412">
    <property type="term" value="P:translation"/>
    <property type="evidence" value="ECO:0007669"/>
    <property type="project" value="UniProtKB-UniRule"/>
</dbReference>
<keyword evidence="5 7" id="KW-0687">Ribonucleoprotein</keyword>
<evidence type="ECO:0000313" key="11">
    <source>
        <dbReference type="EMBL" id="PJC65283.1"/>
    </source>
</evidence>
<evidence type="ECO:0000256" key="8">
    <source>
        <dbReference type="RuleBase" id="RU003699"/>
    </source>
</evidence>
<dbReference type="SMART" id="SM01390">
    <property type="entry name" value="Ribosomal_S4"/>
    <property type="match status" value="1"/>
</dbReference>
<dbReference type="InterPro" id="IPR005709">
    <property type="entry name" value="Ribosomal_uS4_bac-type"/>
</dbReference>
<keyword evidence="2 7" id="KW-0699">rRNA-binding</keyword>
<dbReference type="Pfam" id="PF00163">
    <property type="entry name" value="Ribosomal_S4"/>
    <property type="match status" value="1"/>
</dbReference>
<evidence type="ECO:0000259" key="10">
    <source>
        <dbReference type="SMART" id="SM01390"/>
    </source>
</evidence>
<dbReference type="SMART" id="SM00363">
    <property type="entry name" value="S4"/>
    <property type="match status" value="1"/>
</dbReference>
<evidence type="ECO:0000256" key="1">
    <source>
        <dbReference type="ARBA" id="ARBA00007465"/>
    </source>
</evidence>
<dbReference type="PROSITE" id="PS50889">
    <property type="entry name" value="S4"/>
    <property type="match status" value="1"/>
</dbReference>
<evidence type="ECO:0000256" key="3">
    <source>
        <dbReference type="ARBA" id="ARBA00022884"/>
    </source>
</evidence>
<dbReference type="CDD" id="cd00165">
    <property type="entry name" value="S4"/>
    <property type="match status" value="1"/>
</dbReference>
<comment type="similarity">
    <text evidence="1 7 8">Belongs to the universal ribosomal protein uS4 family.</text>
</comment>
<evidence type="ECO:0000256" key="7">
    <source>
        <dbReference type="HAMAP-Rule" id="MF_01306"/>
    </source>
</evidence>
<feature type="domain" description="RNA-binding S4" evidence="9">
    <location>
        <begin position="95"/>
        <end position="166"/>
    </location>
</feature>
<comment type="function">
    <text evidence="7">One of the primary rRNA binding proteins, it binds directly to 16S rRNA where it nucleates assembly of the body of the 30S subunit.</text>
</comment>
<evidence type="ECO:0000313" key="12">
    <source>
        <dbReference type="Proteomes" id="UP000229674"/>
    </source>
</evidence>
<dbReference type="GO" id="GO:0019843">
    <property type="term" value="F:rRNA binding"/>
    <property type="evidence" value="ECO:0007669"/>
    <property type="project" value="UniProtKB-UniRule"/>
</dbReference>
<dbReference type="AlphaFoldDB" id="A0A2M8G0V8"/>
<dbReference type="GO" id="GO:0015935">
    <property type="term" value="C:small ribosomal subunit"/>
    <property type="evidence" value="ECO:0007669"/>
    <property type="project" value="InterPro"/>
</dbReference>
<accession>A0A2M8G0V8</accession>
<dbReference type="FunFam" id="3.10.290.10:FF:000001">
    <property type="entry name" value="30S ribosomal protein S4"/>
    <property type="match status" value="1"/>
</dbReference>
<dbReference type="Gene3D" id="1.10.1050.10">
    <property type="entry name" value="Ribosomal Protein S4 Delta 41, Chain A, domain 1"/>
    <property type="match status" value="1"/>
</dbReference>
<feature type="domain" description="Small ribosomal subunit protein uS4 N-terminal" evidence="10">
    <location>
        <begin position="3"/>
        <end position="94"/>
    </location>
</feature>
<dbReference type="SUPFAM" id="SSF55174">
    <property type="entry name" value="Alpha-L RNA-binding motif"/>
    <property type="match status" value="1"/>
</dbReference>
<name>A0A2M8G0V8_9BACT</name>
<proteinExistence type="inferred from homology"/>
<dbReference type="InterPro" id="IPR022801">
    <property type="entry name" value="Ribosomal_uS4"/>
</dbReference>
<dbReference type="NCBIfam" id="TIGR01017">
    <property type="entry name" value="rpsD_bact"/>
    <property type="match status" value="1"/>
</dbReference>
<organism evidence="11 12">
    <name type="scientific">Candidatus Colwellbacteria bacterium CG_4_9_14_0_2_um_filter_50_12</name>
    <dbReference type="NCBI Taxonomy" id="1974538"/>
    <lineage>
        <taxon>Bacteria</taxon>
        <taxon>Candidatus Colwelliibacteriota</taxon>
    </lineage>
</organism>
<evidence type="ECO:0000256" key="6">
    <source>
        <dbReference type="ARBA" id="ARBA00035254"/>
    </source>
</evidence>
<evidence type="ECO:0000256" key="2">
    <source>
        <dbReference type="ARBA" id="ARBA00022730"/>
    </source>
</evidence>
<comment type="subunit">
    <text evidence="7">Part of the 30S ribosomal subunit. Contacts protein S5. The interaction surface between S4 and S5 is involved in control of translational fidelity.</text>
</comment>
<dbReference type="Proteomes" id="UP000229674">
    <property type="component" value="Unassembled WGS sequence"/>
</dbReference>
<dbReference type="GO" id="GO:0042274">
    <property type="term" value="P:ribosomal small subunit biogenesis"/>
    <property type="evidence" value="ECO:0007669"/>
    <property type="project" value="TreeGrafter"/>
</dbReference>
<comment type="function">
    <text evidence="7">With S5 and S12 plays an important role in translational accuracy.</text>
</comment>
<dbReference type="EMBL" id="PFQX01000055">
    <property type="protein sequence ID" value="PJC65283.1"/>
    <property type="molecule type" value="Genomic_DNA"/>
</dbReference>
<dbReference type="InterPro" id="IPR002942">
    <property type="entry name" value="S4_RNA-bd"/>
</dbReference>
<dbReference type="Gene3D" id="3.10.290.10">
    <property type="entry name" value="RNA-binding S4 domain"/>
    <property type="match status" value="1"/>
</dbReference>
<keyword evidence="3 7" id="KW-0694">RNA-binding</keyword>
<dbReference type="Pfam" id="PF01479">
    <property type="entry name" value="S4"/>
    <property type="match status" value="1"/>
</dbReference>
<dbReference type="InterPro" id="IPR018079">
    <property type="entry name" value="Ribosomal_uS4_CS"/>
</dbReference>
<dbReference type="InterPro" id="IPR036986">
    <property type="entry name" value="S4_RNA-bd_sf"/>
</dbReference>
<dbReference type="GO" id="GO:0003735">
    <property type="term" value="F:structural constituent of ribosome"/>
    <property type="evidence" value="ECO:0007669"/>
    <property type="project" value="InterPro"/>
</dbReference>